<dbReference type="GO" id="GO:0003676">
    <property type="term" value="F:nucleic acid binding"/>
    <property type="evidence" value="ECO:0007669"/>
    <property type="project" value="InterPro"/>
</dbReference>
<accession>A0AAW5B652</accession>
<dbReference type="InterPro" id="IPR014833">
    <property type="entry name" value="TnsA_N"/>
</dbReference>
<dbReference type="Pfam" id="PF09299">
    <property type="entry name" value="Mu-transpos_C"/>
    <property type="match status" value="1"/>
</dbReference>
<feature type="compositionally biased region" description="Low complexity" evidence="1">
    <location>
        <begin position="788"/>
        <end position="798"/>
    </location>
</feature>
<dbReference type="InterPro" id="IPR015378">
    <property type="entry name" value="Transposase-like_Mu_C"/>
</dbReference>
<dbReference type="PROSITE" id="PS50994">
    <property type="entry name" value="INTEGRASE"/>
    <property type="match status" value="1"/>
</dbReference>
<dbReference type="Pfam" id="PF08722">
    <property type="entry name" value="Tn7_TnsA-like_N"/>
    <property type="match status" value="1"/>
</dbReference>
<evidence type="ECO:0000313" key="3">
    <source>
        <dbReference type="EMBL" id="MCG3419722.1"/>
    </source>
</evidence>
<dbReference type="GO" id="GO:0015074">
    <property type="term" value="P:DNA integration"/>
    <property type="evidence" value="ECO:0007669"/>
    <property type="project" value="InterPro"/>
</dbReference>
<dbReference type="Gene3D" id="3.30.420.10">
    <property type="entry name" value="Ribonuclease H-like superfamily/Ribonuclease H"/>
    <property type="match status" value="1"/>
</dbReference>
<dbReference type="InterPro" id="IPR036397">
    <property type="entry name" value="RNaseH_sf"/>
</dbReference>
<gene>
    <name evidence="3" type="ORF">K3T81_11210</name>
</gene>
<evidence type="ECO:0000256" key="1">
    <source>
        <dbReference type="SAM" id="MobiDB-lite"/>
    </source>
</evidence>
<dbReference type="EMBL" id="JAIFZM010000008">
    <property type="protein sequence ID" value="MCG3419722.1"/>
    <property type="molecule type" value="Genomic_DNA"/>
</dbReference>
<name>A0AAW5B652_9BACI</name>
<dbReference type="Proteomes" id="UP001199631">
    <property type="component" value="Unassembled WGS sequence"/>
</dbReference>
<keyword evidence="4" id="KW-1185">Reference proteome</keyword>
<evidence type="ECO:0000313" key="4">
    <source>
        <dbReference type="Proteomes" id="UP001199631"/>
    </source>
</evidence>
<feature type="region of interest" description="Disordered" evidence="1">
    <location>
        <begin position="788"/>
        <end position="808"/>
    </location>
</feature>
<reference evidence="3 4" key="1">
    <citation type="journal article" date="2022" name="Evol. Bioinform. Online">
        <title>Draft Genome Sequence of Oceanobacillus jordanicus Strain GSFE11, a Halotolerant Plant Growth-Promoting Bacterial Endophyte Isolated From the Jordan Valley.</title>
        <authorList>
            <person name="Alhindi T."/>
            <person name="Albdaiwi R."/>
        </authorList>
    </citation>
    <scope>NUCLEOTIDE SEQUENCE [LARGE SCALE GENOMIC DNA]</scope>
    <source>
        <strain evidence="3 4">GSFE11</strain>
    </source>
</reference>
<evidence type="ECO:0000259" key="2">
    <source>
        <dbReference type="PROSITE" id="PS50994"/>
    </source>
</evidence>
<organism evidence="3 4">
    <name type="scientific">Oceanobacillus jordanicus</name>
    <dbReference type="NCBI Taxonomy" id="2867266"/>
    <lineage>
        <taxon>Bacteria</taxon>
        <taxon>Bacillati</taxon>
        <taxon>Bacillota</taxon>
        <taxon>Bacilli</taxon>
        <taxon>Bacillales</taxon>
        <taxon>Bacillaceae</taxon>
        <taxon>Oceanobacillus</taxon>
    </lineage>
</organism>
<sequence length="816" mass="95901">MLEFYDQPNKIKLNYVNNKGKNSGTLYTPDFFVIKENTAGWVEWKNEDDLLILSKKQPWKYIRDDKGNWRCPPGEEFAKELGLEFQVCTNSIINWNLHRNFVFLDDYLRKGKDLEINISILDEIRQVIFQNPGISLKQLINHSNDCTFSADDVYVSIINSDIYVDLKESALAEPDSIKVFLHKEHEEMYINLISCEKDLPSPLKISFDIGTKILWDNYIWTLINIGDNNVSLSSEDKYNEVSRELFDKLVREGKIIGQKKEDLNDPLIDLITEASEEDYKKANYRLKHVKKYIKFGSKEFTTKDEPNLRKVRDWVGKYRKAENLFGNGYVGLLPKDKDKGNKQDRFSSEVMKLMNEHIQNEYESIVQKNVAQVYGAFKNKCEEKGYIAPSSVTFYSYIKKRPIEEQVKKRKGTRAGYQKKTFYWELNRTTPRHGDFPFNICHLDHTELDIELVCSSTGKSLGRPYLSLMIDAFSRKVIAFYLSFEPPSYRSCLMVFRDCVRRYNRLPQQLFVDNGKEFHSIYFETLLAMYEKELIWRPAAKPRYGSVLERLFGTTNTNFINNLQGNTQIMKNVREVTKSVNPKNHAIWNLYELSSALDHYFFELYETIDHPALGGTPREAFKMGLFYSGERKDFYIPYDTLFEILTLPSTRNGEVTIQRSGVKINYIYYWHDDFKILHSNKTKVKVRFDPFNIGIAYAYVNKKWVKCISEYYSVFKNITEKELKFITSEIKKTKHNHVKSFSLNAQKISKFITESENNVQFKLLKTRADETNNLIQYRNKEFDTSNSNITTSNNFNTEESMESNSEEHYLDLYEEF</sequence>
<dbReference type="InterPro" id="IPR001584">
    <property type="entry name" value="Integrase_cat-core"/>
</dbReference>
<comment type="caution">
    <text evidence="3">The sequence shown here is derived from an EMBL/GenBank/DDBJ whole genome shotgun (WGS) entry which is preliminary data.</text>
</comment>
<protein>
    <submittedName>
        <fullName evidence="3">DDE-type integrase/transposase/recombinase</fullName>
    </submittedName>
</protein>
<dbReference type="AlphaFoldDB" id="A0AAW5B652"/>
<dbReference type="SUPFAM" id="SSF53098">
    <property type="entry name" value="Ribonuclease H-like"/>
    <property type="match status" value="1"/>
</dbReference>
<proteinExistence type="predicted"/>
<feature type="domain" description="Integrase catalytic" evidence="2">
    <location>
        <begin position="433"/>
        <end position="625"/>
    </location>
</feature>
<dbReference type="RefSeq" id="WP_238020185.1">
    <property type="nucleotide sequence ID" value="NZ_JAIFZM010000008.1"/>
</dbReference>
<dbReference type="InterPro" id="IPR012337">
    <property type="entry name" value="RNaseH-like_sf"/>
</dbReference>